<keyword evidence="2" id="KW-0479">Metal-binding</keyword>
<dbReference type="GeneTree" id="ENSGT01030000234642"/>
<keyword evidence="9" id="KW-1185">Reference proteome</keyword>
<dbReference type="InterPro" id="IPR000504">
    <property type="entry name" value="RRM_dom"/>
</dbReference>
<dbReference type="PANTHER" id="PTHR15592">
    <property type="entry name" value="MATRIN 3/NUCLEAR PROTEIN 220-RELATED"/>
    <property type="match status" value="1"/>
</dbReference>
<feature type="region of interest" description="Disordered" evidence="6">
    <location>
        <begin position="1023"/>
        <end position="1042"/>
    </location>
</feature>
<dbReference type="AlphaFoldDB" id="A0A7M4EY86"/>
<comment type="subcellular location">
    <subcellularLocation>
        <location evidence="1">Nucleus</location>
    </subcellularLocation>
</comment>
<dbReference type="Proteomes" id="UP000594220">
    <property type="component" value="Unplaced"/>
</dbReference>
<keyword evidence="4" id="KW-0862">Zinc</keyword>
<dbReference type="GO" id="GO:0048025">
    <property type="term" value="P:negative regulation of mRNA splicing, via spliceosome"/>
    <property type="evidence" value="ECO:0007669"/>
    <property type="project" value="Ensembl"/>
</dbReference>
<evidence type="ECO:0000256" key="3">
    <source>
        <dbReference type="ARBA" id="ARBA00022771"/>
    </source>
</evidence>
<feature type="region of interest" description="Disordered" evidence="6">
    <location>
        <begin position="968"/>
        <end position="1015"/>
    </location>
</feature>
<evidence type="ECO:0000256" key="2">
    <source>
        <dbReference type="ARBA" id="ARBA00022723"/>
    </source>
</evidence>
<dbReference type="Ensembl" id="ENSCPRT00005018990.1">
    <property type="protein sequence ID" value="ENSCPRP00005016218.1"/>
    <property type="gene ID" value="ENSCPRG00005011322.1"/>
</dbReference>
<dbReference type="GO" id="GO:0097157">
    <property type="term" value="F:pre-mRNA intronic binding"/>
    <property type="evidence" value="ECO:0007669"/>
    <property type="project" value="Ensembl"/>
</dbReference>
<evidence type="ECO:0000256" key="1">
    <source>
        <dbReference type="ARBA" id="ARBA00004123"/>
    </source>
</evidence>
<feature type="compositionally biased region" description="Basic and acidic residues" evidence="6">
    <location>
        <begin position="740"/>
        <end position="761"/>
    </location>
</feature>
<dbReference type="InterPro" id="IPR000690">
    <property type="entry name" value="Matrin/U1-C_Znf_C2H2"/>
</dbReference>
<feature type="compositionally biased region" description="Basic and acidic residues" evidence="6">
    <location>
        <begin position="974"/>
        <end position="1015"/>
    </location>
</feature>
<dbReference type="GO" id="GO:0008270">
    <property type="term" value="F:zinc ion binding"/>
    <property type="evidence" value="ECO:0007669"/>
    <property type="project" value="UniProtKB-KW"/>
</dbReference>
<keyword evidence="5" id="KW-0539">Nucleus</keyword>
<feature type="compositionally biased region" description="Polar residues" evidence="6">
    <location>
        <begin position="341"/>
        <end position="350"/>
    </location>
</feature>
<dbReference type="OMA" id="PTRADWG"/>
<feature type="compositionally biased region" description="Polar residues" evidence="6">
    <location>
        <begin position="378"/>
        <end position="389"/>
    </location>
</feature>
<accession>A0A7M4EY86</accession>
<feature type="compositionally biased region" description="Basic and acidic residues" evidence="6">
    <location>
        <begin position="676"/>
        <end position="699"/>
    </location>
</feature>
<dbReference type="Gene3D" id="3.30.70.330">
    <property type="match status" value="1"/>
</dbReference>
<feature type="compositionally biased region" description="Basic and acidic residues" evidence="6">
    <location>
        <begin position="846"/>
        <end position="858"/>
    </location>
</feature>
<dbReference type="SMART" id="SM00360">
    <property type="entry name" value="RRM"/>
    <property type="match status" value="1"/>
</dbReference>
<dbReference type="SUPFAM" id="SSF54928">
    <property type="entry name" value="RNA-binding domain, RBD"/>
    <property type="match status" value="1"/>
</dbReference>
<dbReference type="GO" id="GO:0005634">
    <property type="term" value="C:nucleus"/>
    <property type="evidence" value="ECO:0007669"/>
    <property type="project" value="UniProtKB-SubCell"/>
</dbReference>
<evidence type="ECO:0000259" key="7">
    <source>
        <dbReference type="PROSITE" id="PS50171"/>
    </source>
</evidence>
<evidence type="ECO:0000313" key="9">
    <source>
        <dbReference type="Proteomes" id="UP000594220"/>
    </source>
</evidence>
<feature type="region of interest" description="Disordered" evidence="6">
    <location>
        <begin position="308"/>
        <end position="393"/>
    </location>
</feature>
<dbReference type="GO" id="GO:0036464">
    <property type="term" value="C:cytoplasmic ribonucleoprotein granule"/>
    <property type="evidence" value="ECO:0007669"/>
    <property type="project" value="Ensembl"/>
</dbReference>
<feature type="region of interest" description="Disordered" evidence="6">
    <location>
        <begin position="26"/>
        <end position="46"/>
    </location>
</feature>
<organism evidence="8 9">
    <name type="scientific">Crocodylus porosus</name>
    <name type="common">Saltwater crocodile</name>
    <name type="synonym">Estuarine crocodile</name>
    <dbReference type="NCBI Taxonomy" id="8502"/>
    <lineage>
        <taxon>Eukaryota</taxon>
        <taxon>Metazoa</taxon>
        <taxon>Chordata</taxon>
        <taxon>Craniata</taxon>
        <taxon>Vertebrata</taxon>
        <taxon>Euteleostomi</taxon>
        <taxon>Archelosauria</taxon>
        <taxon>Archosauria</taxon>
        <taxon>Crocodylia</taxon>
        <taxon>Longirostres</taxon>
        <taxon>Crocodylidae</taxon>
        <taxon>Crocodylus</taxon>
    </lineage>
</organism>
<feature type="domain" description="Matrin-type" evidence="7">
    <location>
        <begin position="1119"/>
        <end position="1150"/>
    </location>
</feature>
<dbReference type="InterPro" id="IPR012677">
    <property type="entry name" value="Nucleotide-bd_a/b_plait_sf"/>
</dbReference>
<feature type="compositionally biased region" description="Basic and acidic residues" evidence="6">
    <location>
        <begin position="712"/>
        <end position="732"/>
    </location>
</feature>
<evidence type="ECO:0000256" key="6">
    <source>
        <dbReference type="SAM" id="MobiDB-lite"/>
    </source>
</evidence>
<dbReference type="GO" id="GO:0060914">
    <property type="term" value="P:heart formation"/>
    <property type="evidence" value="ECO:0007669"/>
    <property type="project" value="Ensembl"/>
</dbReference>
<evidence type="ECO:0000313" key="8">
    <source>
        <dbReference type="Ensembl" id="ENSCPRP00005016218.1"/>
    </source>
</evidence>
<keyword evidence="3" id="KW-0863">Zinc-finger</keyword>
<name>A0A7M4EY86_CROPO</name>
<gene>
    <name evidence="8" type="primary">RBM20</name>
</gene>
<reference evidence="8" key="1">
    <citation type="submission" date="2025-08" db="UniProtKB">
        <authorList>
            <consortium name="Ensembl"/>
        </authorList>
    </citation>
    <scope>IDENTIFICATION</scope>
</reference>
<dbReference type="PROSITE" id="PS50171">
    <property type="entry name" value="ZF_MATRIN"/>
    <property type="match status" value="1"/>
</dbReference>
<dbReference type="SMART" id="SM00451">
    <property type="entry name" value="ZnF_U1"/>
    <property type="match status" value="1"/>
</dbReference>
<feature type="compositionally biased region" description="Basic and acidic residues" evidence="6">
    <location>
        <begin position="784"/>
        <end position="823"/>
    </location>
</feature>
<dbReference type="GO" id="GO:1990935">
    <property type="term" value="F:splicing factor binding"/>
    <property type="evidence" value="ECO:0007669"/>
    <property type="project" value="Ensembl"/>
</dbReference>
<feature type="compositionally biased region" description="Polar residues" evidence="6">
    <location>
        <begin position="316"/>
        <end position="332"/>
    </location>
</feature>
<feature type="region of interest" description="Disordered" evidence="6">
    <location>
        <begin position="1162"/>
        <end position="1185"/>
    </location>
</feature>
<proteinExistence type="predicted"/>
<dbReference type="InterPro" id="IPR034790">
    <property type="entry name" value="RBM20_RRM"/>
</dbReference>
<protein>
    <submittedName>
        <fullName evidence="8">RNA binding motif protein 20</fullName>
    </submittedName>
</protein>
<sequence>MLCYQGGGGNNFLICVLPGPAHSPPLAQHHGRKGCSSPPPPPASSQSHCIAAKFLEKNPFSVSTPNPLLPSPASLQLAQLQAQLTLHRLKLAQTAVTSNPAAASVLNQVLSKVAMSQPLFNQLRHPSMISTPQGHAGGPPQGPGISNARFPSSGIPFPAQNPALAAQGGSTGPLGNMQTQNPSAVVMNPFGNVMSQASSQQAVVMGLNKTGPSTVAGGFYEYSKQNVSAPQVYTSDAEQSTQRSFITTGSHSGVSYEGHFCPPGQLKHDSQSGFQKDFYGPNSKGQHTAGVQPLAFPGDQIVSQKVEPGPVLHGAGTNNQWEDVPNFSSQNKPDLMPSPSMWPSTSQQYEIRNELYNPEEPTPDTKFSSGAPPPFGRLNNSKQSLSSSRMRQDEDLAANASNLPVRSLQAHELNDFHGIAPLHFPHVCTVCDKKIFDLKGRLYNPRNVQGTGMQLIQVKVFTMYTIHYLDFSSNVGSSYATVSARSFSQPVPTFSSLPAGVRFPQRKSTLGRVVHICNLPEGSCTENDVINLGLPFGKVTNYILMKSTNQAFLEMAYCEAAQAMVQYYKEKPAMISDDKLLIRMSKRYKELQLKKPGRNVAAIIQDIHSQRERDMFHEADRYGPERPRSRSPISHSLSPRSHTPSFTSCSSPRSPLGTVKADWGNGRESWDQSSYSRREEERETAPWRENGEEKRDRTDAWVHERKHYARQLDKHDLDERTEGGRGHRDKYLRGGSPSYKSKDDDYYRKSSKPKSDKHQKQLQDALAKPKRKEDVRLKERKHSHCEEPVKENISEQKPSKGSEGSRHKQNDKNKTKKANKDQEADPTAANESSGGDDGPQSLSLPEQREFSSGERDWESESEMEGEAWYPSNMEELVTVDEVGEDDLIMEPDLTELEEIVPVDKDKTSSEMCPYVSAILELKNDHSQLNRSDGIFAHETIDPSFVSAEESIGASSGCQENDDAVTKASNLNLDTEQKPDTLQADKLHRDSNYHDKERKMEGSCDLKPEDPHIPSDHLKEETLQLPDQFTDDYKQTGSQETESREVMEMLVKSTNEGASQGSQECQETKVNSRCTEMKSPEYSEVESKQMPPSLAWEQEDVFTELSIPLGMEFVVPRTGFYCKLCGLFYTNEETAKTSHCRSTVHYKNLQKYLSQLAEESLKMNEQDSSLPQDDTGIVPRFEKKKL</sequence>
<evidence type="ECO:0000256" key="4">
    <source>
        <dbReference type="ARBA" id="ARBA00022833"/>
    </source>
</evidence>
<dbReference type="CDD" id="cd12685">
    <property type="entry name" value="RRM_RBM20"/>
    <property type="match status" value="1"/>
</dbReference>
<dbReference type="GO" id="GO:0160091">
    <property type="term" value="P:spliceosome-depend formation of circular RNA"/>
    <property type="evidence" value="ECO:0007669"/>
    <property type="project" value="Ensembl"/>
</dbReference>
<dbReference type="InterPro" id="IPR003604">
    <property type="entry name" value="Matrin/U1-like-C_Znf_C2H2"/>
</dbReference>
<feature type="compositionally biased region" description="Polar residues" evidence="6">
    <location>
        <begin position="631"/>
        <end position="653"/>
    </location>
</feature>
<feature type="region of interest" description="Disordered" evidence="6">
    <location>
        <begin position="712"/>
        <end position="874"/>
    </location>
</feature>
<dbReference type="InterPro" id="IPR035979">
    <property type="entry name" value="RBD_domain_sf"/>
</dbReference>
<dbReference type="GO" id="GO:0033120">
    <property type="term" value="P:positive regulation of RNA splicing"/>
    <property type="evidence" value="ECO:0007669"/>
    <property type="project" value="Ensembl"/>
</dbReference>
<reference evidence="8" key="2">
    <citation type="submission" date="2025-09" db="UniProtKB">
        <authorList>
            <consortium name="Ensembl"/>
        </authorList>
    </citation>
    <scope>IDENTIFICATION</scope>
</reference>
<feature type="region of interest" description="Disordered" evidence="6">
    <location>
        <begin position="620"/>
        <end position="699"/>
    </location>
</feature>
<evidence type="ECO:0000256" key="5">
    <source>
        <dbReference type="ARBA" id="ARBA00023242"/>
    </source>
</evidence>